<dbReference type="AlphaFoldDB" id="A0A4U0YXF3"/>
<feature type="non-terminal residue" evidence="1">
    <location>
        <position position="1"/>
    </location>
</feature>
<dbReference type="Proteomes" id="UP000306340">
    <property type="component" value="Unassembled WGS sequence"/>
</dbReference>
<dbReference type="PANTHER" id="PTHR20974:SF0">
    <property type="entry name" value="UPF0585 PROTEIN CG18661"/>
    <property type="match status" value="1"/>
</dbReference>
<dbReference type="InterPro" id="IPR010342">
    <property type="entry name" value="DUF938"/>
</dbReference>
<accession>A0A4U0YXF3</accession>
<reference evidence="1 2" key="1">
    <citation type="submission" date="2019-04" db="EMBL/GenBank/DDBJ databases">
        <title>Crypto-aerobic microbial life in anoxic (sulfidic) marine sediments.</title>
        <authorList>
            <person name="Bhattacharya S."/>
            <person name="Roy C."/>
            <person name="Mondal N."/>
            <person name="Sarkar J."/>
            <person name="Mandal S."/>
            <person name="Rameez M.J."/>
            <person name="Ghosh W."/>
        </authorList>
    </citation>
    <scope>NUCLEOTIDE SEQUENCE [LARGE SCALE GENOMIC DNA]</scope>
    <source>
        <strain evidence="1 2">SBBC</strain>
    </source>
</reference>
<dbReference type="SUPFAM" id="SSF53335">
    <property type="entry name" value="S-adenosyl-L-methionine-dependent methyltransferases"/>
    <property type="match status" value="1"/>
</dbReference>
<proteinExistence type="predicted"/>
<gene>
    <name evidence="1" type="ORF">FAZ78_21535</name>
</gene>
<organism evidence="1 2">
    <name type="scientific">Cereibacter changlensis</name>
    <dbReference type="NCBI Taxonomy" id="402884"/>
    <lineage>
        <taxon>Bacteria</taxon>
        <taxon>Pseudomonadati</taxon>
        <taxon>Pseudomonadota</taxon>
        <taxon>Alphaproteobacteria</taxon>
        <taxon>Rhodobacterales</taxon>
        <taxon>Paracoccaceae</taxon>
        <taxon>Cereibacter</taxon>
    </lineage>
</organism>
<evidence type="ECO:0000313" key="1">
    <source>
        <dbReference type="EMBL" id="TKA94591.1"/>
    </source>
</evidence>
<protein>
    <submittedName>
        <fullName evidence="1">DUF938 domain-containing protein</fullName>
    </submittedName>
</protein>
<dbReference type="Gene3D" id="3.40.50.150">
    <property type="entry name" value="Vaccinia Virus protein VP39"/>
    <property type="match status" value="1"/>
</dbReference>
<sequence length="191" mass="20231">SAERNAEPILALLQAEGLSGRLLELASGTGQHAARFAAALPRLDWQPSDLEPANLVSIEAWRAQAKVANLRPPVLLDAARPGWSTEWQGLDAILLVNLLHLIPTPAAATVLAEAAHALSPGGKLLLYGPFLRDGKTTSEGDAAFDANLRAQDAAIGYKDLAWVTRHLAEAGLAARVREMPANNLMLVARSG</sequence>
<comment type="caution">
    <text evidence="1">The sequence shown here is derived from an EMBL/GenBank/DDBJ whole genome shotgun (WGS) entry which is preliminary data.</text>
</comment>
<name>A0A4U0YXF3_9RHOB</name>
<dbReference type="Pfam" id="PF06080">
    <property type="entry name" value="DUF938"/>
    <property type="match status" value="1"/>
</dbReference>
<dbReference type="RefSeq" id="WP_136794304.1">
    <property type="nucleotide sequence ID" value="NZ_SWAU01000321.1"/>
</dbReference>
<dbReference type="EMBL" id="SWAU01000321">
    <property type="protein sequence ID" value="TKA94591.1"/>
    <property type="molecule type" value="Genomic_DNA"/>
</dbReference>
<dbReference type="PANTHER" id="PTHR20974">
    <property type="entry name" value="UPF0585 PROTEIN CG18661"/>
    <property type="match status" value="1"/>
</dbReference>
<evidence type="ECO:0000313" key="2">
    <source>
        <dbReference type="Proteomes" id="UP000306340"/>
    </source>
</evidence>
<dbReference type="InterPro" id="IPR029063">
    <property type="entry name" value="SAM-dependent_MTases_sf"/>
</dbReference>